<evidence type="ECO:0000313" key="2">
    <source>
        <dbReference type="EMBL" id="MFB9676020.1"/>
    </source>
</evidence>
<proteinExistence type="predicted"/>
<reference evidence="2 3" key="1">
    <citation type="submission" date="2024-09" db="EMBL/GenBank/DDBJ databases">
        <authorList>
            <person name="Sun Q."/>
            <person name="Mori K."/>
        </authorList>
    </citation>
    <scope>NUCLEOTIDE SEQUENCE [LARGE SCALE GENOMIC DNA]</scope>
    <source>
        <strain evidence="2 3">JCM 3028</strain>
    </source>
</reference>
<sequence>MPLLFSFFGMTIMVLTELSPGDLAFMFGPHLVETGEPQLVVKLLTGKSSDGELLVHRPDGMLLQRRVFRGWSTMPPPLPPFAVLDHLFLTMRAVVMTKDDATVALVGSSCSPSAGLAAALAGRSWRPVSGQLLVVDRATGHTLPFHVPLDLRGSALESARTGGLIGPENDPGTWRRTQPTLAGESVLVRPEVLGPIVPVTARLAPPTLVRLCQGDGDRCRLEPWAFQPHAWPPNTSDLADAPRYRLLMPEFGGAEEAAALIDDMIQETPCPGGPRTAREHLAGLTTSPST</sequence>
<dbReference type="Proteomes" id="UP001589610">
    <property type="component" value="Unassembled WGS sequence"/>
</dbReference>
<evidence type="ECO:0000256" key="1">
    <source>
        <dbReference type="SAM" id="MobiDB-lite"/>
    </source>
</evidence>
<accession>A0ABV5TC63</accession>
<evidence type="ECO:0000313" key="3">
    <source>
        <dbReference type="Proteomes" id="UP001589610"/>
    </source>
</evidence>
<protein>
    <submittedName>
        <fullName evidence="2">Uncharacterized protein</fullName>
    </submittedName>
</protein>
<keyword evidence="3" id="KW-1185">Reference proteome</keyword>
<name>A0ABV5TC63_9ACTN</name>
<dbReference type="RefSeq" id="WP_344743242.1">
    <property type="nucleotide sequence ID" value="NZ_BAAAWW010000019.1"/>
</dbReference>
<feature type="region of interest" description="Disordered" evidence="1">
    <location>
        <begin position="269"/>
        <end position="290"/>
    </location>
</feature>
<organism evidence="2 3">
    <name type="scientific">Streptosporangium vulgare</name>
    <dbReference type="NCBI Taxonomy" id="46190"/>
    <lineage>
        <taxon>Bacteria</taxon>
        <taxon>Bacillati</taxon>
        <taxon>Actinomycetota</taxon>
        <taxon>Actinomycetes</taxon>
        <taxon>Streptosporangiales</taxon>
        <taxon>Streptosporangiaceae</taxon>
        <taxon>Streptosporangium</taxon>
    </lineage>
</organism>
<gene>
    <name evidence="2" type="ORF">ACFFRH_11015</name>
</gene>
<comment type="caution">
    <text evidence="2">The sequence shown here is derived from an EMBL/GenBank/DDBJ whole genome shotgun (WGS) entry which is preliminary data.</text>
</comment>
<dbReference type="EMBL" id="JBHMBS010000004">
    <property type="protein sequence ID" value="MFB9676020.1"/>
    <property type="molecule type" value="Genomic_DNA"/>
</dbReference>